<evidence type="ECO:0000313" key="2">
    <source>
        <dbReference type="EMBL" id="QEA05408.1"/>
    </source>
</evidence>
<dbReference type="EMBL" id="MN079101">
    <property type="protein sequence ID" value="QEA05408.1"/>
    <property type="molecule type" value="Genomic_DNA"/>
</dbReference>
<organism evidence="2">
    <name type="scientific">uncultured organism</name>
    <dbReference type="NCBI Taxonomy" id="155900"/>
    <lineage>
        <taxon>unclassified sequences</taxon>
        <taxon>environmental samples</taxon>
    </lineage>
</organism>
<evidence type="ECO:0000256" key="1">
    <source>
        <dbReference type="SAM" id="MobiDB-lite"/>
    </source>
</evidence>
<reference evidence="2" key="1">
    <citation type="submission" date="2019-06" db="EMBL/GenBank/DDBJ databases">
        <authorList>
            <person name="Murdoch R.W."/>
            <person name="Fathepure B."/>
        </authorList>
    </citation>
    <scope>NUCLEOTIDE SEQUENCE</scope>
</reference>
<feature type="region of interest" description="Disordered" evidence="1">
    <location>
        <begin position="1"/>
        <end position="22"/>
    </location>
</feature>
<protein>
    <submittedName>
        <fullName evidence="2">Uncharacterized protein</fullName>
    </submittedName>
</protein>
<gene>
    <name evidence="2" type="ORF">KBTEX_01729</name>
</gene>
<name>A0A5B8RBS2_9ZZZZ</name>
<feature type="region of interest" description="Disordered" evidence="1">
    <location>
        <begin position="115"/>
        <end position="134"/>
    </location>
</feature>
<accession>A0A5B8RBS2</accession>
<dbReference type="AlphaFoldDB" id="A0A5B8RBS2"/>
<proteinExistence type="predicted"/>
<sequence length="172" mass="20096">MLEPALANPELTGSHAPDREKKIQREWDKYVKTMKDKVKSFHKNMANRFNPNTYLFYSDSPDHMSYGAVIWRGRESEYSRHLWKAAQSRPHYNQYRLAMETDRHGHERVYRYEIGEPEDPGDGTVPSRSSRAGAEHARRTLAVATEHQSAYDNAEARWFVLGAILEMAQQWQ</sequence>